<name>A0A377FR26_9BACL</name>
<sequence>MRPLVSIIIPVYNGSNYLAACIDSALAQTYEHVEVIVVNDGSTDGGKTADVARRYGDKIRYIEKENGGVSSALNRGIDEMEGDFFSWLSHDDLYAPRKIEAQIETLERERLDAKRTILVTGTAFIDEHGAPIRRYQRKFNGFYASNDMFRHLMLTASLNGCALLIPRDAFRAHRFSLEDKFIQDWMCWVEFALDGFDYFLTDEPLVYSRIHGAQQTKKIAHRAELESNRYLRTLLLRVERRGDSRELVPIILRHTFKEDATDVRDEYLATRNVRDYFSPLEYGTHRMKGWAVSNMLTLYRGVTNLIYR</sequence>
<dbReference type="PANTHER" id="PTHR22916">
    <property type="entry name" value="GLYCOSYLTRANSFERASE"/>
    <property type="match status" value="1"/>
</dbReference>
<dbReference type="Pfam" id="PF00535">
    <property type="entry name" value="Glycos_transf_2"/>
    <property type="match status" value="1"/>
</dbReference>
<organism evidence="3 4">
    <name type="scientific">Exiguobacterium aurantiacum</name>
    <dbReference type="NCBI Taxonomy" id="33987"/>
    <lineage>
        <taxon>Bacteria</taxon>
        <taxon>Bacillati</taxon>
        <taxon>Bacillota</taxon>
        <taxon>Bacilli</taxon>
        <taxon>Bacillales</taxon>
        <taxon>Bacillales Family XII. Incertae Sedis</taxon>
        <taxon>Exiguobacterium</taxon>
    </lineage>
</organism>
<dbReference type="EC" id="2.4.1.212" evidence="3"/>
<dbReference type="Proteomes" id="UP000254060">
    <property type="component" value="Unassembled WGS sequence"/>
</dbReference>
<dbReference type="AlphaFoldDB" id="A0A377FR26"/>
<protein>
    <submittedName>
        <fullName evidence="3">Hyaluronan synthase</fullName>
        <ecNumber evidence="3">2.4.1.212</ecNumber>
    </submittedName>
</protein>
<keyword evidence="3" id="KW-0328">Glycosyltransferase</keyword>
<evidence type="ECO:0000313" key="4">
    <source>
        <dbReference type="Proteomes" id="UP000254060"/>
    </source>
</evidence>
<evidence type="ECO:0000313" key="3">
    <source>
        <dbReference type="EMBL" id="STO07281.1"/>
    </source>
</evidence>
<accession>A0A377FR26</accession>
<reference evidence="3 4" key="1">
    <citation type="submission" date="2018-06" db="EMBL/GenBank/DDBJ databases">
        <authorList>
            <consortium name="Pathogen Informatics"/>
            <person name="Doyle S."/>
        </authorList>
    </citation>
    <scope>NUCLEOTIDE SEQUENCE [LARGE SCALE GENOMIC DNA]</scope>
    <source>
        <strain evidence="3 4">NCTC13163</strain>
    </source>
</reference>
<dbReference type="RefSeq" id="WP_029334389.1">
    <property type="nucleotide sequence ID" value="NZ_UGGP01000001.1"/>
</dbReference>
<evidence type="ECO:0000259" key="2">
    <source>
        <dbReference type="Pfam" id="PF00535"/>
    </source>
</evidence>
<proteinExistence type="inferred from homology"/>
<dbReference type="EMBL" id="UGGP01000001">
    <property type="protein sequence ID" value="STO07281.1"/>
    <property type="molecule type" value="Genomic_DNA"/>
</dbReference>
<comment type="similarity">
    <text evidence="1">Belongs to the glycosyltransferase 2 family.</text>
</comment>
<dbReference type="InterPro" id="IPR029044">
    <property type="entry name" value="Nucleotide-diphossugar_trans"/>
</dbReference>
<dbReference type="STRING" id="1397694.GCA_000702585_01141"/>
<dbReference type="GO" id="GO:0050501">
    <property type="term" value="F:hyaluronan synthase activity"/>
    <property type="evidence" value="ECO:0007669"/>
    <property type="project" value="UniProtKB-EC"/>
</dbReference>
<keyword evidence="3" id="KW-0808">Transferase</keyword>
<dbReference type="SUPFAM" id="SSF53448">
    <property type="entry name" value="Nucleotide-diphospho-sugar transferases"/>
    <property type="match status" value="1"/>
</dbReference>
<gene>
    <name evidence="3" type="primary">hyaD</name>
    <name evidence="3" type="ORF">NCTC13163_00626</name>
</gene>
<feature type="domain" description="Glycosyltransferase 2-like" evidence="2">
    <location>
        <begin position="6"/>
        <end position="113"/>
    </location>
</feature>
<dbReference type="OrthoDB" id="396512at2"/>
<evidence type="ECO:0000256" key="1">
    <source>
        <dbReference type="ARBA" id="ARBA00006739"/>
    </source>
</evidence>
<dbReference type="Gene3D" id="3.90.550.10">
    <property type="entry name" value="Spore Coat Polysaccharide Biosynthesis Protein SpsA, Chain A"/>
    <property type="match status" value="1"/>
</dbReference>
<dbReference type="PANTHER" id="PTHR22916:SF3">
    <property type="entry name" value="UDP-GLCNAC:BETAGAL BETA-1,3-N-ACETYLGLUCOSAMINYLTRANSFERASE-LIKE PROTEIN 1"/>
    <property type="match status" value="1"/>
</dbReference>
<dbReference type="InterPro" id="IPR001173">
    <property type="entry name" value="Glyco_trans_2-like"/>
</dbReference>